<protein>
    <recommendedName>
        <fullName evidence="3">Glycosaminoglycan attachment protein</fullName>
    </recommendedName>
</protein>
<evidence type="ECO:0000313" key="1">
    <source>
        <dbReference type="EMBL" id="TLM87836.1"/>
    </source>
</evidence>
<dbReference type="AlphaFoldDB" id="A0A5R8WH94"/>
<dbReference type="Proteomes" id="UP000305517">
    <property type="component" value="Unassembled WGS sequence"/>
</dbReference>
<comment type="caution">
    <text evidence="1">The sequence shown here is derived from an EMBL/GenBank/DDBJ whole genome shotgun (WGS) entry which is preliminary data.</text>
</comment>
<proteinExistence type="predicted"/>
<dbReference type="RefSeq" id="WP_138082464.1">
    <property type="nucleotide sequence ID" value="NZ_VAJM01000021.1"/>
</dbReference>
<accession>A0A5R8WH94</accession>
<evidence type="ECO:0008006" key="3">
    <source>
        <dbReference type="Google" id="ProtNLM"/>
    </source>
</evidence>
<gene>
    <name evidence="1" type="ORF">FDY95_25410</name>
</gene>
<keyword evidence="2" id="KW-1185">Reference proteome</keyword>
<name>A0A5R8WH94_9BACT</name>
<reference evidence="1 2" key="1">
    <citation type="submission" date="2019-05" db="EMBL/GenBank/DDBJ databases">
        <title>Hymenobacter edaphi sp. nov., isolated from abandoned arsenic-contaminated farmland soil.</title>
        <authorList>
            <person name="Nie L."/>
        </authorList>
    </citation>
    <scope>NUCLEOTIDE SEQUENCE [LARGE SCALE GENOMIC DNA]</scope>
    <source>
        <strain evidence="1 2">1-3-3-8</strain>
    </source>
</reference>
<evidence type="ECO:0000313" key="2">
    <source>
        <dbReference type="Proteomes" id="UP000305517"/>
    </source>
</evidence>
<organism evidence="1 2">
    <name type="scientific">Hymenobacter jeollabukensis</name>
    <dbReference type="NCBI Taxonomy" id="2025313"/>
    <lineage>
        <taxon>Bacteria</taxon>
        <taxon>Pseudomonadati</taxon>
        <taxon>Bacteroidota</taxon>
        <taxon>Cytophagia</taxon>
        <taxon>Cytophagales</taxon>
        <taxon>Hymenobacteraceae</taxon>
        <taxon>Hymenobacter</taxon>
    </lineage>
</organism>
<dbReference type="EMBL" id="VAJM01000021">
    <property type="protein sequence ID" value="TLM87836.1"/>
    <property type="molecule type" value="Genomic_DNA"/>
</dbReference>
<dbReference type="OrthoDB" id="981968at2"/>
<sequence length="454" mass="51259">MKQISGLRFDALAGYARQPATKHMFQEVAWFSHFDERVLGVLVKHWEDGDFAGAVFGRDRKGRYRAVELTVPFQENATLARIDLRRAMERVSGQPDESYFQGDEKGKPLDFFAPQAPDKEQNPSFRMLLNDEGHAAAKGIIKPLMHWFEDPDGNFVEQFQSSGFDARIWELYLYAAFVEMGYAFDRTKPMPDFTCEGINGIFCVEAVTVNPTVIDGAIQPPPQINTPDDILQYQREYMPIKFGSPLTSKLKKRYWEKPHVAGKPLIFAIQDFSAPGSLLDSRAGLPIYLYGIDYDWTHDNDGQLVITPREVKTHRWGSKEIPSGFFNLPDSEHISGVLFSNSGTISKFNRMGVLAGFGLENVTLLRHGSAVNHDPNATEPLPFIHRVDPTVYTESWSEGLELYHNPNSLHPLDPALLPNIAHYHLLEDGLLQGITPKWHPLVSHTQVLVGVKEL</sequence>